<dbReference type="EMBL" id="QYUM01000004">
    <property type="protein sequence ID" value="RJF86103.1"/>
    <property type="molecule type" value="Genomic_DNA"/>
</dbReference>
<dbReference type="PANTHER" id="PTHR47197:SF3">
    <property type="entry name" value="DIHYDRO-HEME D1 DEHYDROGENASE"/>
    <property type="match status" value="1"/>
</dbReference>
<accession>A0A418W7X5</accession>
<proteinExistence type="predicted"/>
<protein>
    <recommendedName>
        <fullName evidence="2">YNCE-like beta-propeller domain-containing protein</fullName>
    </recommendedName>
</protein>
<dbReference type="Gene3D" id="2.130.10.10">
    <property type="entry name" value="YVTN repeat-like/Quinoprotein amine dehydrogenase"/>
    <property type="match status" value="3"/>
</dbReference>
<reference evidence="3 4" key="1">
    <citation type="submission" date="2018-09" db="EMBL/GenBank/DDBJ databases">
        <authorList>
            <person name="Zhu H."/>
        </authorList>
    </citation>
    <scope>NUCLEOTIDE SEQUENCE [LARGE SCALE GENOMIC DNA]</scope>
    <source>
        <strain evidence="3 4">K2R01-6</strain>
    </source>
</reference>
<dbReference type="SUPFAM" id="SSF51004">
    <property type="entry name" value="C-terminal (heme d1) domain of cytochrome cd1-nitrite reductase"/>
    <property type="match status" value="1"/>
</dbReference>
<gene>
    <name evidence="3" type="ORF">D3876_20005</name>
</gene>
<dbReference type="OrthoDB" id="145213at2"/>
<dbReference type="InterPro" id="IPR011964">
    <property type="entry name" value="YVTN_b-propeller_repeat"/>
</dbReference>
<dbReference type="InterPro" id="IPR051200">
    <property type="entry name" value="Host-pathogen_enzymatic-act"/>
</dbReference>
<name>A0A418W7X5_9SPHN</name>
<dbReference type="InterPro" id="IPR048433">
    <property type="entry name" value="YNCE-like_beta-prop"/>
</dbReference>
<dbReference type="NCBIfam" id="TIGR02276">
    <property type="entry name" value="beta_rpt_yvtn"/>
    <property type="match status" value="1"/>
</dbReference>
<sequence length="428" mass="44869">MPPRMLPKIADPCFFFFDSLQGAPSSVVSGSTAWAATGICHVATTSGTLRISARNICKYPPTTLPGLVFTGRTVNRMPLQNGRKHPNGAFGKRFGLPFASAAPSMPLKGEPSMRRILLALPLLAVCTEGRSETLIIGNKGEDTVSFVTLETGKERARVPTARMPHEVAISPDGTQAAVVAYGGTTIDIFEVSSGERVKRLDISPNARPHGLIWLRDGRLIATTEGSKSVTIADPRNGMVGAIATDQEGSHMVAVSTDGSRAYVANIGSGTVSVLDINARTKIADIAVGGRPEGIALSADGKELWVGDLSAPRVQVVDTATLKPVASVAVDPVAIRVAISPDGKSVVTSNVKAGTLTEIDRVSRKVRRTISVSGSQEAAQVTILFSRDGSRLYAAETGRDQIAEIDMATGKVVRRIAAGKNGDGLAIAP</sequence>
<evidence type="ECO:0000313" key="4">
    <source>
        <dbReference type="Proteomes" id="UP000286100"/>
    </source>
</evidence>
<dbReference type="PANTHER" id="PTHR47197">
    <property type="entry name" value="PROTEIN NIRF"/>
    <property type="match status" value="1"/>
</dbReference>
<dbReference type="Pfam" id="PF21783">
    <property type="entry name" value="YNCE"/>
    <property type="match status" value="1"/>
</dbReference>
<dbReference type="InterPro" id="IPR015943">
    <property type="entry name" value="WD40/YVTN_repeat-like_dom_sf"/>
</dbReference>
<evidence type="ECO:0000256" key="1">
    <source>
        <dbReference type="ARBA" id="ARBA00022729"/>
    </source>
</evidence>
<keyword evidence="1" id="KW-0732">Signal</keyword>
<feature type="domain" description="YNCE-like beta-propeller" evidence="2">
    <location>
        <begin position="134"/>
        <end position="424"/>
    </location>
</feature>
<organism evidence="3 4">
    <name type="scientific">Sphingomonas cavernae</name>
    <dbReference type="NCBI Taxonomy" id="2320861"/>
    <lineage>
        <taxon>Bacteria</taxon>
        <taxon>Pseudomonadati</taxon>
        <taxon>Pseudomonadota</taxon>
        <taxon>Alphaproteobacteria</taxon>
        <taxon>Sphingomonadales</taxon>
        <taxon>Sphingomonadaceae</taxon>
        <taxon>Sphingomonas</taxon>
    </lineage>
</organism>
<evidence type="ECO:0000259" key="2">
    <source>
        <dbReference type="Pfam" id="PF21783"/>
    </source>
</evidence>
<evidence type="ECO:0000313" key="3">
    <source>
        <dbReference type="EMBL" id="RJF86103.1"/>
    </source>
</evidence>
<keyword evidence="4" id="KW-1185">Reference proteome</keyword>
<dbReference type="Proteomes" id="UP000286100">
    <property type="component" value="Unassembled WGS sequence"/>
</dbReference>
<dbReference type="InterPro" id="IPR011048">
    <property type="entry name" value="Haem_d1_sf"/>
</dbReference>
<dbReference type="AlphaFoldDB" id="A0A418W7X5"/>
<comment type="caution">
    <text evidence="3">The sequence shown here is derived from an EMBL/GenBank/DDBJ whole genome shotgun (WGS) entry which is preliminary data.</text>
</comment>